<dbReference type="GO" id="GO:1904680">
    <property type="term" value="F:peptide transmembrane transporter activity"/>
    <property type="evidence" value="ECO:0007669"/>
    <property type="project" value="TreeGrafter"/>
</dbReference>
<feature type="domain" description="Solute-binding protein family 5" evidence="2">
    <location>
        <begin position="95"/>
        <end position="451"/>
    </location>
</feature>
<proteinExistence type="predicted"/>
<dbReference type="Proteomes" id="UP000188603">
    <property type="component" value="Chromosome"/>
</dbReference>
<dbReference type="InterPro" id="IPR030678">
    <property type="entry name" value="Peptide/Ni-bd"/>
</dbReference>
<dbReference type="Pfam" id="PF00496">
    <property type="entry name" value="SBP_bac_5"/>
    <property type="match status" value="1"/>
</dbReference>
<accession>A0A1U9K834</accession>
<evidence type="ECO:0000313" key="3">
    <source>
        <dbReference type="EMBL" id="AQS56166.1"/>
    </source>
</evidence>
<dbReference type="KEGG" id="ntr:B0W44_10720"/>
<evidence type="ECO:0000259" key="2">
    <source>
        <dbReference type="Pfam" id="PF00496"/>
    </source>
</evidence>
<dbReference type="OrthoDB" id="9796817at2"/>
<name>A0A1U9K834_9BACL</name>
<dbReference type="InterPro" id="IPR000914">
    <property type="entry name" value="SBP_5_dom"/>
</dbReference>
<dbReference type="Gene3D" id="3.40.190.10">
    <property type="entry name" value="Periplasmic binding protein-like II"/>
    <property type="match status" value="1"/>
</dbReference>
<protein>
    <submittedName>
        <fullName evidence="3">Peptide ABC transporter substrate-binding protein</fullName>
    </submittedName>
</protein>
<dbReference type="PROSITE" id="PS51257">
    <property type="entry name" value="PROKAR_LIPOPROTEIN"/>
    <property type="match status" value="1"/>
</dbReference>
<dbReference type="InterPro" id="IPR039424">
    <property type="entry name" value="SBP_5"/>
</dbReference>
<gene>
    <name evidence="3" type="ORF">B0W44_10720</name>
</gene>
<dbReference type="CDD" id="cd00995">
    <property type="entry name" value="PBP2_NikA_DppA_OppA_like"/>
    <property type="match status" value="1"/>
</dbReference>
<dbReference type="PIRSF" id="PIRSF002741">
    <property type="entry name" value="MppA"/>
    <property type="match status" value="1"/>
</dbReference>
<evidence type="ECO:0000256" key="1">
    <source>
        <dbReference type="SAM" id="MobiDB-lite"/>
    </source>
</evidence>
<dbReference type="Gene3D" id="3.10.105.10">
    <property type="entry name" value="Dipeptide-binding Protein, Domain 3"/>
    <property type="match status" value="1"/>
</dbReference>
<dbReference type="GO" id="GO:0042597">
    <property type="term" value="C:periplasmic space"/>
    <property type="evidence" value="ECO:0007669"/>
    <property type="project" value="UniProtKB-ARBA"/>
</dbReference>
<dbReference type="RefSeq" id="WP_077720026.1">
    <property type="nucleotide sequence ID" value="NZ_CP019699.1"/>
</dbReference>
<dbReference type="PANTHER" id="PTHR30290">
    <property type="entry name" value="PERIPLASMIC BINDING COMPONENT OF ABC TRANSPORTER"/>
    <property type="match status" value="1"/>
</dbReference>
<dbReference type="EMBL" id="CP019699">
    <property type="protein sequence ID" value="AQS56166.1"/>
    <property type="molecule type" value="Genomic_DNA"/>
</dbReference>
<keyword evidence="4" id="KW-1185">Reference proteome</keyword>
<evidence type="ECO:0000313" key="4">
    <source>
        <dbReference type="Proteomes" id="UP000188603"/>
    </source>
</evidence>
<dbReference type="STRING" id="1471761.B0W44_10720"/>
<feature type="compositionally biased region" description="Low complexity" evidence="1">
    <location>
        <begin position="31"/>
        <end position="45"/>
    </location>
</feature>
<reference evidence="3 4" key="1">
    <citation type="journal article" date="2015" name="Int. J. Syst. Evol. Microbiol.">
        <title>Novibacillus thermophilus gen. nov., sp. nov., a Gram-staining-negative and moderately thermophilic member of the family Thermoactinomycetaceae.</title>
        <authorList>
            <person name="Yang G."/>
            <person name="Chen J."/>
            <person name="Zhou S."/>
        </authorList>
    </citation>
    <scope>NUCLEOTIDE SEQUENCE [LARGE SCALE GENOMIC DNA]</scope>
    <source>
        <strain evidence="3 4">SG-1</strain>
    </source>
</reference>
<feature type="region of interest" description="Disordered" evidence="1">
    <location>
        <begin position="31"/>
        <end position="52"/>
    </location>
</feature>
<dbReference type="Gene3D" id="3.90.76.10">
    <property type="entry name" value="Dipeptide-binding Protein, Domain 1"/>
    <property type="match status" value="1"/>
</dbReference>
<dbReference type="AlphaFoldDB" id="A0A1U9K834"/>
<dbReference type="GO" id="GO:0015833">
    <property type="term" value="P:peptide transport"/>
    <property type="evidence" value="ECO:0007669"/>
    <property type="project" value="TreeGrafter"/>
</dbReference>
<sequence>MTSYFVKYRVLLSVLLIFSLIFTACGGGGDTSSSEENNAESTDSNSEPKDGGELRVALSAQPMTLDPIAYTGVYESNVIKSIADTLVIYSNDLSEIEPSLATDWEISDDLKTYTFELRDDVYFQPGEYQDGRQMTAEDVKYSLERSAKESAMNRLRMVEKVEVIDDFKVKVHLKEPNSTLLAVLTDAGNVIVPKEEVEGWGDKFGQHLVGTGPFTLSEWKQDDEIKLSRHEKYWGPKPHLDSLVWTAITDQSTMANALRSGDIDIATDVKGQNRAVIEQEENLTLLTVPGLSIEYIGMNMQEGPTKDIRVRKAINMATDVDALVKGVYQWGGAEASKLPLPKGSWGYDESLEVEVPEYDPEKAKELLAEAGYPDGFDTELYVIESRVPHATIFQQQMKENLNINVEIKSVEWGTFSDIASKGDAPLYAMGWTWYPDPDFFLYQMFHSDQIGSLGNGYGYDNPEVDELLNRATQETADQDERAQLYAEALERIVKDVPRVELTNVEIAAAIQNKVKDFNVMADNSFIIVNPNNNVWIDE</sequence>
<dbReference type="GO" id="GO:0043190">
    <property type="term" value="C:ATP-binding cassette (ABC) transporter complex"/>
    <property type="evidence" value="ECO:0007669"/>
    <property type="project" value="InterPro"/>
</dbReference>
<organism evidence="3 4">
    <name type="scientific">Novibacillus thermophilus</name>
    <dbReference type="NCBI Taxonomy" id="1471761"/>
    <lineage>
        <taxon>Bacteria</taxon>
        <taxon>Bacillati</taxon>
        <taxon>Bacillota</taxon>
        <taxon>Bacilli</taxon>
        <taxon>Bacillales</taxon>
        <taxon>Thermoactinomycetaceae</taxon>
        <taxon>Novibacillus</taxon>
    </lineage>
</organism>
<dbReference type="SUPFAM" id="SSF53850">
    <property type="entry name" value="Periplasmic binding protein-like II"/>
    <property type="match status" value="1"/>
</dbReference>